<name>A0A1H5QZC5_9PSEU</name>
<organism evidence="1 2">
    <name type="scientific">Amycolatopsis pretoriensis</name>
    <dbReference type="NCBI Taxonomy" id="218821"/>
    <lineage>
        <taxon>Bacteria</taxon>
        <taxon>Bacillati</taxon>
        <taxon>Actinomycetota</taxon>
        <taxon>Actinomycetes</taxon>
        <taxon>Pseudonocardiales</taxon>
        <taxon>Pseudonocardiaceae</taxon>
        <taxon>Amycolatopsis</taxon>
    </lineage>
</organism>
<evidence type="ECO:0000313" key="1">
    <source>
        <dbReference type="EMBL" id="SEF31473.1"/>
    </source>
</evidence>
<gene>
    <name evidence="1" type="ORF">SAMN05421837_105753</name>
</gene>
<protein>
    <recommendedName>
        <fullName evidence="3">Excreted virulence factor EspC, type VII ESX diderm</fullName>
    </recommendedName>
</protein>
<evidence type="ECO:0008006" key="3">
    <source>
        <dbReference type="Google" id="ProtNLM"/>
    </source>
</evidence>
<accession>A0A1H5QZC5</accession>
<dbReference type="AlphaFoldDB" id="A0A1H5QZC5"/>
<dbReference type="STRING" id="218821.SAMN05421837_105753"/>
<proteinExistence type="predicted"/>
<dbReference type="Proteomes" id="UP000198878">
    <property type="component" value="Unassembled WGS sequence"/>
</dbReference>
<reference evidence="2" key="1">
    <citation type="submission" date="2016-10" db="EMBL/GenBank/DDBJ databases">
        <authorList>
            <person name="Varghese N."/>
            <person name="Submissions S."/>
        </authorList>
    </citation>
    <scope>NUCLEOTIDE SEQUENCE [LARGE SCALE GENOMIC DNA]</scope>
    <source>
        <strain evidence="2">DSM 44654</strain>
    </source>
</reference>
<keyword evidence="2" id="KW-1185">Reference proteome</keyword>
<dbReference type="EMBL" id="FNUJ01000005">
    <property type="protein sequence ID" value="SEF31473.1"/>
    <property type="molecule type" value="Genomic_DNA"/>
</dbReference>
<sequence>MPNGYEASSEAMTRAQIRLADAADDPATEASKVAPTEIAAVDFGRVHQESFGKYKSGIDQIGAGMTGLSNALMNLSSGIGTAGSKYNAQEQDAGARANAAGSK</sequence>
<evidence type="ECO:0000313" key="2">
    <source>
        <dbReference type="Proteomes" id="UP000198878"/>
    </source>
</evidence>
<dbReference type="RefSeq" id="WP_244180449.1">
    <property type="nucleotide sequence ID" value="NZ_FNUJ01000005.1"/>
</dbReference>